<dbReference type="InterPro" id="IPR036135">
    <property type="entry name" value="MoeA_linker/N_sf"/>
</dbReference>
<dbReference type="NCBIfam" id="NF045515">
    <property type="entry name" value="Glp_gephyrin"/>
    <property type="match status" value="1"/>
</dbReference>
<evidence type="ECO:0000256" key="6">
    <source>
        <dbReference type="RuleBase" id="RU365090"/>
    </source>
</evidence>
<dbReference type="SMART" id="SM00852">
    <property type="entry name" value="MoCF_biosynth"/>
    <property type="match status" value="1"/>
</dbReference>
<comment type="cofactor">
    <cofactor evidence="6">
        <name>Mg(2+)</name>
        <dbReference type="ChEBI" id="CHEBI:18420"/>
    </cofactor>
</comment>
<keyword evidence="4 6" id="KW-0501">Molybdenum cofactor biosynthesis</keyword>
<accession>A0ABP9ESB7</accession>
<dbReference type="Proteomes" id="UP001500433">
    <property type="component" value="Unassembled WGS sequence"/>
</dbReference>
<evidence type="ECO:0000256" key="3">
    <source>
        <dbReference type="ARBA" id="ARBA00010763"/>
    </source>
</evidence>
<dbReference type="InterPro" id="IPR005110">
    <property type="entry name" value="MoeA_linker/N"/>
</dbReference>
<dbReference type="SUPFAM" id="SSF63882">
    <property type="entry name" value="MoeA N-terminal region -like"/>
    <property type="match status" value="1"/>
</dbReference>
<dbReference type="SUPFAM" id="SSF63867">
    <property type="entry name" value="MoeA C-terminal domain-like"/>
    <property type="match status" value="1"/>
</dbReference>
<evidence type="ECO:0000313" key="8">
    <source>
        <dbReference type="EMBL" id="GAA4884749.1"/>
    </source>
</evidence>
<name>A0ABP9ESB7_9FLAO</name>
<protein>
    <recommendedName>
        <fullName evidence="6">Molybdopterin molybdenumtransferase</fullName>
        <ecNumber evidence="6">2.10.1.1</ecNumber>
    </recommendedName>
</protein>
<feature type="domain" description="MoaB/Mog" evidence="7">
    <location>
        <begin position="172"/>
        <end position="310"/>
    </location>
</feature>
<keyword evidence="6" id="KW-0500">Molybdenum</keyword>
<evidence type="ECO:0000256" key="2">
    <source>
        <dbReference type="ARBA" id="ARBA00005046"/>
    </source>
</evidence>
<dbReference type="Gene3D" id="2.170.190.11">
    <property type="entry name" value="Molybdopterin biosynthesis moea protein, domain 3"/>
    <property type="match status" value="1"/>
</dbReference>
<dbReference type="SUPFAM" id="SSF53218">
    <property type="entry name" value="Molybdenum cofactor biosynthesis proteins"/>
    <property type="match status" value="1"/>
</dbReference>
<dbReference type="Pfam" id="PF03453">
    <property type="entry name" value="MoeA_N"/>
    <property type="match status" value="1"/>
</dbReference>
<dbReference type="EMBL" id="BAABJH010000001">
    <property type="protein sequence ID" value="GAA4884749.1"/>
    <property type="molecule type" value="Genomic_DNA"/>
</dbReference>
<dbReference type="RefSeq" id="WP_345272313.1">
    <property type="nucleotide sequence ID" value="NZ_BAABJH010000001.1"/>
</dbReference>
<keyword evidence="6" id="KW-0479">Metal-binding</keyword>
<dbReference type="InterPro" id="IPR005111">
    <property type="entry name" value="MoeA_C_domain_IV"/>
</dbReference>
<keyword evidence="9" id="KW-1185">Reference proteome</keyword>
<dbReference type="InterPro" id="IPR036688">
    <property type="entry name" value="MoeA_C_domain_IV_sf"/>
</dbReference>
<evidence type="ECO:0000259" key="7">
    <source>
        <dbReference type="SMART" id="SM00852"/>
    </source>
</evidence>
<evidence type="ECO:0000313" key="9">
    <source>
        <dbReference type="Proteomes" id="UP001500433"/>
    </source>
</evidence>
<comment type="catalytic activity">
    <reaction evidence="5">
        <text>adenylyl-molybdopterin + molybdate = Mo-molybdopterin + AMP + H(+)</text>
        <dbReference type="Rhea" id="RHEA:35047"/>
        <dbReference type="ChEBI" id="CHEBI:15378"/>
        <dbReference type="ChEBI" id="CHEBI:36264"/>
        <dbReference type="ChEBI" id="CHEBI:62727"/>
        <dbReference type="ChEBI" id="CHEBI:71302"/>
        <dbReference type="ChEBI" id="CHEBI:456215"/>
        <dbReference type="EC" id="2.10.1.1"/>
    </reaction>
</comment>
<keyword evidence="6" id="KW-0808">Transferase</keyword>
<dbReference type="Gene3D" id="2.40.340.10">
    <property type="entry name" value="MoeA, C-terminal, domain IV"/>
    <property type="match status" value="1"/>
</dbReference>
<comment type="similarity">
    <text evidence="3 6">Belongs to the MoeA family.</text>
</comment>
<dbReference type="PROSITE" id="PS01079">
    <property type="entry name" value="MOCF_BIOSYNTHESIS_2"/>
    <property type="match status" value="1"/>
</dbReference>
<dbReference type="NCBIfam" id="TIGR00177">
    <property type="entry name" value="molyb_syn"/>
    <property type="match status" value="1"/>
</dbReference>
<dbReference type="PANTHER" id="PTHR10192">
    <property type="entry name" value="MOLYBDOPTERIN BIOSYNTHESIS PROTEIN"/>
    <property type="match status" value="1"/>
</dbReference>
<proteinExistence type="inferred from homology"/>
<dbReference type="CDD" id="cd00887">
    <property type="entry name" value="MoeA"/>
    <property type="match status" value="1"/>
</dbReference>
<sequence length="392" mass="43279">MISISEAISSVKQNSKPLLKPTIKSVEKAGGYWLFEDILSPINMPPFRQSAMDGYALNLHENLTYVLVGEVKAGDGHEPEFKKGEAVRIFTGAPVPNSANAVMMQEKVQVNGNIITIEHDIQPELNIRPLGEQVKSGDIALNKGTKLTPAAIGYLLSLGITEVSVFKKPNIAIVTTGNELIEPAQELSHGKIYESNSKMLLSALYNLKFYDITLYKVEDDYNKTVETLGTALEDNDLVLITGGISVGDYDYVGKALNELQVKQLFYKVKQKPGKPLFFGKKNHTQVFALPGNPAAALSCFYVYVYIALQKLMNRDVLELPRVQAKTINSFYKKGDRPQFLKGIYNNGQVEILEGQNSSMLQTFALSNALVFAPEDLNTIETGDTLEIILLPN</sequence>
<dbReference type="Gene3D" id="3.40.980.10">
    <property type="entry name" value="MoaB/Mog-like domain"/>
    <property type="match status" value="1"/>
</dbReference>
<comment type="function">
    <text evidence="1 6">Catalyzes the insertion of molybdate into adenylated molybdopterin with the concomitant release of AMP.</text>
</comment>
<dbReference type="InterPro" id="IPR036425">
    <property type="entry name" value="MoaB/Mog-like_dom_sf"/>
</dbReference>
<dbReference type="InterPro" id="IPR038987">
    <property type="entry name" value="MoeA-like"/>
</dbReference>
<comment type="pathway">
    <text evidence="2 6">Cofactor biosynthesis; molybdopterin biosynthesis.</text>
</comment>
<organism evidence="8 9">
    <name type="scientific">Flaviramulus aquimarinus</name>
    <dbReference type="NCBI Taxonomy" id="1170456"/>
    <lineage>
        <taxon>Bacteria</taxon>
        <taxon>Pseudomonadati</taxon>
        <taxon>Bacteroidota</taxon>
        <taxon>Flavobacteriia</taxon>
        <taxon>Flavobacteriales</taxon>
        <taxon>Flavobacteriaceae</taxon>
        <taxon>Flaviramulus</taxon>
    </lineage>
</organism>
<comment type="caution">
    <text evidence="8">The sequence shown here is derived from an EMBL/GenBank/DDBJ whole genome shotgun (WGS) entry which is preliminary data.</text>
</comment>
<dbReference type="Pfam" id="PF00994">
    <property type="entry name" value="MoCF_biosynth"/>
    <property type="match status" value="1"/>
</dbReference>
<reference evidence="9" key="1">
    <citation type="journal article" date="2019" name="Int. J. Syst. Evol. Microbiol.">
        <title>The Global Catalogue of Microorganisms (GCM) 10K type strain sequencing project: providing services to taxonomists for standard genome sequencing and annotation.</title>
        <authorList>
            <consortium name="The Broad Institute Genomics Platform"/>
            <consortium name="The Broad Institute Genome Sequencing Center for Infectious Disease"/>
            <person name="Wu L."/>
            <person name="Ma J."/>
        </authorList>
    </citation>
    <scope>NUCLEOTIDE SEQUENCE [LARGE SCALE GENOMIC DNA]</scope>
    <source>
        <strain evidence="9">JCM 18274</strain>
    </source>
</reference>
<dbReference type="Gene3D" id="3.90.105.10">
    <property type="entry name" value="Molybdopterin biosynthesis moea protein, domain 2"/>
    <property type="match status" value="1"/>
</dbReference>
<dbReference type="EC" id="2.10.1.1" evidence="6"/>
<gene>
    <name evidence="8" type="primary">moeA</name>
    <name evidence="8" type="ORF">GCM10023311_04040</name>
</gene>
<evidence type="ECO:0000256" key="1">
    <source>
        <dbReference type="ARBA" id="ARBA00002901"/>
    </source>
</evidence>
<dbReference type="InterPro" id="IPR001453">
    <property type="entry name" value="MoaB/Mog_dom"/>
</dbReference>
<dbReference type="Pfam" id="PF03454">
    <property type="entry name" value="MoeA_C"/>
    <property type="match status" value="1"/>
</dbReference>
<evidence type="ECO:0000256" key="4">
    <source>
        <dbReference type="ARBA" id="ARBA00023150"/>
    </source>
</evidence>
<dbReference type="InterPro" id="IPR008284">
    <property type="entry name" value="MoCF_biosynth_CS"/>
</dbReference>
<dbReference type="PANTHER" id="PTHR10192:SF5">
    <property type="entry name" value="GEPHYRIN"/>
    <property type="match status" value="1"/>
</dbReference>
<keyword evidence="6" id="KW-0460">Magnesium</keyword>
<evidence type="ECO:0000256" key="5">
    <source>
        <dbReference type="ARBA" id="ARBA00047317"/>
    </source>
</evidence>